<keyword evidence="3" id="KW-1185">Reference proteome</keyword>
<evidence type="ECO:0000256" key="1">
    <source>
        <dbReference type="SAM" id="MobiDB-lite"/>
    </source>
</evidence>
<dbReference type="InterPro" id="IPR012340">
    <property type="entry name" value="NA-bd_OB-fold"/>
</dbReference>
<dbReference type="AlphaFoldDB" id="A0ABC8IY74"/>
<organism evidence="2 3">
    <name type="scientific">Eruca vesicaria subsp. sativa</name>
    <name type="common">Garden rocket</name>
    <name type="synonym">Eruca sativa</name>
    <dbReference type="NCBI Taxonomy" id="29727"/>
    <lineage>
        <taxon>Eukaryota</taxon>
        <taxon>Viridiplantae</taxon>
        <taxon>Streptophyta</taxon>
        <taxon>Embryophyta</taxon>
        <taxon>Tracheophyta</taxon>
        <taxon>Spermatophyta</taxon>
        <taxon>Magnoliopsida</taxon>
        <taxon>eudicotyledons</taxon>
        <taxon>Gunneridae</taxon>
        <taxon>Pentapetalae</taxon>
        <taxon>rosids</taxon>
        <taxon>malvids</taxon>
        <taxon>Brassicales</taxon>
        <taxon>Brassicaceae</taxon>
        <taxon>Brassiceae</taxon>
        <taxon>Eruca</taxon>
    </lineage>
</organism>
<evidence type="ECO:0000313" key="3">
    <source>
        <dbReference type="Proteomes" id="UP001642260"/>
    </source>
</evidence>
<protein>
    <submittedName>
        <fullName evidence="2">Uncharacterized protein</fullName>
    </submittedName>
</protein>
<feature type="compositionally biased region" description="Polar residues" evidence="1">
    <location>
        <begin position="101"/>
        <end position="111"/>
    </location>
</feature>
<dbReference type="Proteomes" id="UP001642260">
    <property type="component" value="Unassembled WGS sequence"/>
</dbReference>
<gene>
    <name evidence="2" type="ORF">ERUC_LOCUS4319</name>
</gene>
<name>A0ABC8IY74_ERUVS</name>
<proteinExistence type="predicted"/>
<comment type="caution">
    <text evidence="2">The sequence shown here is derived from an EMBL/GenBank/DDBJ whole genome shotgun (WGS) entry which is preliminary data.</text>
</comment>
<accession>A0ABC8IY74</accession>
<dbReference type="Gene3D" id="2.40.50.140">
    <property type="entry name" value="Nucleic acid-binding proteins"/>
    <property type="match status" value="1"/>
</dbReference>
<dbReference type="EMBL" id="CAKOAT010064043">
    <property type="protein sequence ID" value="CAH8306192.1"/>
    <property type="molecule type" value="Genomic_DNA"/>
</dbReference>
<sequence>MTISDATNTAEFVVFDTVTTKLINICAANTSNQQVSVAQCLREIGGSTLTFQLSLSHFNLSAIHQCFAVSCIFFDNNQRPPHLNFEFHLLELSKEASHFLQSSPVNQSESDGNADVGGGRGEPLDPSQTSVDGRNTSEDGPVRRKLAMARSHRLAKNKWSFRQNTC</sequence>
<evidence type="ECO:0000313" key="2">
    <source>
        <dbReference type="EMBL" id="CAH8306192.1"/>
    </source>
</evidence>
<feature type="region of interest" description="Disordered" evidence="1">
    <location>
        <begin position="101"/>
        <end position="144"/>
    </location>
</feature>
<reference evidence="2 3" key="1">
    <citation type="submission" date="2022-03" db="EMBL/GenBank/DDBJ databases">
        <authorList>
            <person name="Macdonald S."/>
            <person name="Ahmed S."/>
            <person name="Newling K."/>
        </authorList>
    </citation>
    <scope>NUCLEOTIDE SEQUENCE [LARGE SCALE GENOMIC DNA]</scope>
</reference>